<reference evidence="3" key="1">
    <citation type="submission" date="2017-01" db="EMBL/GenBank/DDBJ databases">
        <title>Comparative genomics of anhydrobiosis in the tardigrade Hypsibius dujardini.</title>
        <authorList>
            <person name="Yoshida Y."/>
            <person name="Koutsovoulos G."/>
            <person name="Laetsch D."/>
            <person name="Stevens L."/>
            <person name="Kumar S."/>
            <person name="Horikawa D."/>
            <person name="Ishino K."/>
            <person name="Komine S."/>
            <person name="Tomita M."/>
            <person name="Blaxter M."/>
            <person name="Arakawa K."/>
        </authorList>
    </citation>
    <scope>NUCLEOTIDE SEQUENCE [LARGE SCALE GENOMIC DNA]</scope>
    <source>
        <strain evidence="3">Z151</strain>
    </source>
</reference>
<dbReference type="EMBL" id="MTYJ01000108">
    <property type="protein sequence ID" value="OQV14238.1"/>
    <property type="molecule type" value="Genomic_DNA"/>
</dbReference>
<sequence>MSEQTALLSQLLGRLSTDENDQSSEFASSISERARKRSERTEEDRKQTVRLDQSRRRIANYNSARF</sequence>
<comment type="caution">
    <text evidence="2">The sequence shown here is derived from an EMBL/GenBank/DDBJ whole genome shotgun (WGS) entry which is preliminary data.</text>
</comment>
<evidence type="ECO:0000313" key="2">
    <source>
        <dbReference type="EMBL" id="OQV14238.1"/>
    </source>
</evidence>
<accession>A0A1W0WGB3</accession>
<dbReference type="AlphaFoldDB" id="A0A1W0WGB3"/>
<evidence type="ECO:0000256" key="1">
    <source>
        <dbReference type="SAM" id="MobiDB-lite"/>
    </source>
</evidence>
<dbReference type="Proteomes" id="UP000192578">
    <property type="component" value="Unassembled WGS sequence"/>
</dbReference>
<proteinExistence type="predicted"/>
<evidence type="ECO:0000313" key="3">
    <source>
        <dbReference type="Proteomes" id="UP000192578"/>
    </source>
</evidence>
<feature type="compositionally biased region" description="Basic and acidic residues" evidence="1">
    <location>
        <begin position="39"/>
        <end position="55"/>
    </location>
</feature>
<gene>
    <name evidence="2" type="ORF">BV898_11592</name>
</gene>
<feature type="region of interest" description="Disordered" evidence="1">
    <location>
        <begin position="1"/>
        <end position="66"/>
    </location>
</feature>
<name>A0A1W0WGB3_HYPEX</name>
<organism evidence="2 3">
    <name type="scientific">Hypsibius exemplaris</name>
    <name type="common">Freshwater tardigrade</name>
    <dbReference type="NCBI Taxonomy" id="2072580"/>
    <lineage>
        <taxon>Eukaryota</taxon>
        <taxon>Metazoa</taxon>
        <taxon>Ecdysozoa</taxon>
        <taxon>Tardigrada</taxon>
        <taxon>Eutardigrada</taxon>
        <taxon>Parachela</taxon>
        <taxon>Hypsibioidea</taxon>
        <taxon>Hypsibiidae</taxon>
        <taxon>Hypsibius</taxon>
    </lineage>
</organism>
<keyword evidence="3" id="KW-1185">Reference proteome</keyword>
<protein>
    <submittedName>
        <fullName evidence="2">Uncharacterized protein</fullName>
    </submittedName>
</protein>